<organism evidence="4 5">
    <name type="scientific">Flammeovirga agarivorans</name>
    <dbReference type="NCBI Taxonomy" id="2726742"/>
    <lineage>
        <taxon>Bacteria</taxon>
        <taxon>Pseudomonadati</taxon>
        <taxon>Bacteroidota</taxon>
        <taxon>Cytophagia</taxon>
        <taxon>Cytophagales</taxon>
        <taxon>Flammeovirgaceae</taxon>
        <taxon>Flammeovirga</taxon>
    </lineage>
</organism>
<dbReference type="Gene3D" id="2.60.40.1120">
    <property type="entry name" value="Carboxypeptidase-like, regulatory domain"/>
    <property type="match status" value="1"/>
</dbReference>
<feature type="domain" description="Thioredoxin" evidence="3">
    <location>
        <begin position="104"/>
        <end position="246"/>
    </location>
</feature>
<protein>
    <submittedName>
        <fullName evidence="4">Thioredoxin fold domain-containing protein</fullName>
    </submittedName>
</protein>
<dbReference type="AlphaFoldDB" id="A0A7X8XXM1"/>
<reference evidence="4 5" key="1">
    <citation type="submission" date="2020-04" db="EMBL/GenBank/DDBJ databases">
        <title>Flammeovirga sp. SR4, a novel species isolated from seawater.</title>
        <authorList>
            <person name="Wang X."/>
        </authorList>
    </citation>
    <scope>NUCLEOTIDE SEQUENCE [LARGE SCALE GENOMIC DNA]</scope>
    <source>
        <strain evidence="4 5">SR4</strain>
    </source>
</reference>
<evidence type="ECO:0000313" key="4">
    <source>
        <dbReference type="EMBL" id="NLR93288.1"/>
    </source>
</evidence>
<keyword evidence="1 2" id="KW-0732">Signal</keyword>
<dbReference type="InterPro" id="IPR036249">
    <property type="entry name" value="Thioredoxin-like_sf"/>
</dbReference>
<dbReference type="RefSeq" id="WP_168884003.1">
    <property type="nucleotide sequence ID" value="NZ_JABAIL010000006.1"/>
</dbReference>
<dbReference type="SUPFAM" id="SSF49464">
    <property type="entry name" value="Carboxypeptidase regulatory domain-like"/>
    <property type="match status" value="1"/>
</dbReference>
<name>A0A7X8XXM1_9BACT</name>
<dbReference type="PANTHER" id="PTHR15337">
    <property type="entry name" value="ANTERIOR GRADIENT PROTEIN-RELATED"/>
    <property type="match status" value="1"/>
</dbReference>
<dbReference type="SUPFAM" id="SSF52833">
    <property type="entry name" value="Thioredoxin-like"/>
    <property type="match status" value="1"/>
</dbReference>
<evidence type="ECO:0000256" key="2">
    <source>
        <dbReference type="SAM" id="SignalP"/>
    </source>
</evidence>
<dbReference type="EMBL" id="JABAIL010000006">
    <property type="protein sequence ID" value="NLR93288.1"/>
    <property type="molecule type" value="Genomic_DNA"/>
</dbReference>
<dbReference type="InterPro" id="IPR051099">
    <property type="entry name" value="AGR/TXD"/>
</dbReference>
<evidence type="ECO:0000256" key="1">
    <source>
        <dbReference type="ARBA" id="ARBA00022729"/>
    </source>
</evidence>
<dbReference type="InterPro" id="IPR013766">
    <property type="entry name" value="Thioredoxin_domain"/>
</dbReference>
<comment type="caution">
    <text evidence="4">The sequence shown here is derived from an EMBL/GenBank/DDBJ whole genome shotgun (WGS) entry which is preliminary data.</text>
</comment>
<feature type="chain" id="PRO_5030932478" evidence="2">
    <location>
        <begin position="19"/>
        <end position="426"/>
    </location>
</feature>
<evidence type="ECO:0000313" key="5">
    <source>
        <dbReference type="Proteomes" id="UP000585050"/>
    </source>
</evidence>
<accession>A0A7X8XXM1</accession>
<dbReference type="InterPro" id="IPR008969">
    <property type="entry name" value="CarboxyPept-like_regulatory"/>
</dbReference>
<gene>
    <name evidence="4" type="ORF">HGP29_18980</name>
</gene>
<evidence type="ECO:0000259" key="3">
    <source>
        <dbReference type="PROSITE" id="PS51352"/>
    </source>
</evidence>
<keyword evidence="5" id="KW-1185">Reference proteome</keyword>
<dbReference type="Pfam" id="PF13899">
    <property type="entry name" value="Thioredoxin_7"/>
    <property type="match status" value="1"/>
</dbReference>
<sequence length="426" mass="48905">MRTLIQVILLLFSFNLSAQGVRTIHGNVIDNKNRQPVANVQVSSNHAFQSVQSNEKGEFTLEINKSDGRDTLKLVHANYQIAYHPLKKSRDYCIVYMEPGMPTLEFDDDVKELSTVTVKDKKIKLEKPFLSISLDSALQLAYQENKQVLLYVSTSWCGQCKLLDKKLYQQDTVIYRLKNDVIAVEIDADTFEGEKVKKEFTIAGYPTFLMLNPQREVTNRNVGIIFKKHNYDNPNGLFEFIDQGYLNNGNNTVAISNEELKRIQQRKKDHEKMRVGLRFAMHFNSAETTTEENNNHTGYEIGAFVHFNKKRFMLRPGLSYLKINDVSSLLVFSDLGYAFYKKSTLGLPSEIKLLVTPFYQYNYSLSDKLINANNFGMRYGFDFQIGGESTLGFTLCYQHSFDEYYTASNVGFSGIYFGTNLTLFLH</sequence>
<dbReference type="Proteomes" id="UP000585050">
    <property type="component" value="Unassembled WGS sequence"/>
</dbReference>
<proteinExistence type="predicted"/>
<dbReference type="Gene3D" id="3.40.30.10">
    <property type="entry name" value="Glutaredoxin"/>
    <property type="match status" value="1"/>
</dbReference>
<dbReference type="PROSITE" id="PS51352">
    <property type="entry name" value="THIOREDOXIN_2"/>
    <property type="match status" value="1"/>
</dbReference>
<dbReference type="PANTHER" id="PTHR15337:SF11">
    <property type="entry name" value="THIOREDOXIN DOMAIN-CONTAINING PROTEIN"/>
    <property type="match status" value="1"/>
</dbReference>
<feature type="signal peptide" evidence="2">
    <location>
        <begin position="1"/>
        <end position="18"/>
    </location>
</feature>